<protein>
    <submittedName>
        <fullName evidence="2">Metal-sensitive transcriptional regulator</fullName>
    </submittedName>
</protein>
<gene>
    <name evidence="2" type="ORF">JHW45_11635</name>
</gene>
<reference evidence="2 3" key="1">
    <citation type="submission" date="2021-01" db="EMBL/GenBank/DDBJ databases">
        <title>Biogeographic distribution of Paracoccus.</title>
        <authorList>
            <person name="Hollensteiner J."/>
            <person name="Leineberger J."/>
            <person name="Brinkhoff T."/>
            <person name="Daniel R."/>
        </authorList>
    </citation>
    <scope>NUCLEOTIDE SEQUENCE [LARGE SCALE GENOMIC DNA]</scope>
    <source>
        <strain evidence="2 3">LMG25392</strain>
    </source>
</reference>
<dbReference type="Pfam" id="PF02583">
    <property type="entry name" value="Trns_repr_metal"/>
    <property type="match status" value="1"/>
</dbReference>
<evidence type="ECO:0000256" key="1">
    <source>
        <dbReference type="ARBA" id="ARBA00005260"/>
    </source>
</evidence>
<dbReference type="CDD" id="cd10148">
    <property type="entry name" value="CsoR-like_DUF156"/>
    <property type="match status" value="1"/>
</dbReference>
<proteinExistence type="inferred from homology"/>
<comment type="similarity">
    <text evidence="1">Belongs to the FrmR/RcnR family.</text>
</comment>
<dbReference type="InterPro" id="IPR003735">
    <property type="entry name" value="Metal_Tscrpt_repr"/>
</dbReference>
<organism evidence="2 3">
    <name type="scientific">Paracoccus stylophorae</name>
    <dbReference type="NCBI Taxonomy" id="659350"/>
    <lineage>
        <taxon>Bacteria</taxon>
        <taxon>Pseudomonadati</taxon>
        <taxon>Pseudomonadota</taxon>
        <taxon>Alphaproteobacteria</taxon>
        <taxon>Rhodobacterales</taxon>
        <taxon>Paracoccaceae</taxon>
        <taxon>Paracoccus</taxon>
    </lineage>
</organism>
<dbReference type="Gene3D" id="1.20.58.1000">
    <property type="entry name" value="Metal-sensitive repressor, helix protomer"/>
    <property type="match status" value="1"/>
</dbReference>
<dbReference type="InterPro" id="IPR038390">
    <property type="entry name" value="Metal_Tscrpt_repr_sf"/>
</dbReference>
<evidence type="ECO:0000313" key="3">
    <source>
        <dbReference type="Proteomes" id="UP001218412"/>
    </source>
</evidence>
<dbReference type="PANTHER" id="PTHR33677">
    <property type="entry name" value="TRANSCRIPTIONAL REPRESSOR FRMR-RELATED"/>
    <property type="match status" value="1"/>
</dbReference>
<dbReference type="PANTHER" id="PTHR33677:SF3">
    <property type="entry name" value="COPPER-SENSING TRANSCRIPTIONAL REPRESSOR RICR"/>
    <property type="match status" value="1"/>
</dbReference>
<name>A0ABY7SUU6_9RHOB</name>
<dbReference type="Proteomes" id="UP001218412">
    <property type="component" value="Chromosome"/>
</dbReference>
<dbReference type="EMBL" id="CP067134">
    <property type="protein sequence ID" value="WCR09742.1"/>
    <property type="molecule type" value="Genomic_DNA"/>
</dbReference>
<evidence type="ECO:0000313" key="2">
    <source>
        <dbReference type="EMBL" id="WCR09742.1"/>
    </source>
</evidence>
<sequence>MKDRKQAAIQRLARLEGQVRGVARMIEEDRYCIDILNQSLAIRSALSQVEILILQDHADDCVDHAIRSQDPDEQRRKFKELVEVFERVCR</sequence>
<accession>A0ABY7SUU6</accession>
<keyword evidence="3" id="KW-1185">Reference proteome</keyword>